<dbReference type="Proteomes" id="UP000663856">
    <property type="component" value="Unassembled WGS sequence"/>
</dbReference>
<feature type="repeat" description="PPR" evidence="2">
    <location>
        <begin position="431"/>
        <end position="465"/>
    </location>
</feature>
<gene>
    <name evidence="4" type="ORF">WKI299_LOCUS19588</name>
</gene>
<accession>A0A816TPR4</accession>
<sequence>MSSSTKLNATLKTLVDSKQYEEASKHFDQQPNLHTDFSIDMAIKACTMLHDYKRGINILQKLSSNSLSNHYIQISLIRFYMECRDVDNAYRVFASISNKSNYGYTAMFKGLRSNGMPEKIIDLLEEMKIEPDNFTLTLSFHACAQVANERAMRIGQKLIHKLLTNSQNEDIVLNAATYMLIKFGDIVNAERFYKSVKNKNIITYCTIMKGYIEKKMFEQALDLFEHVNLVKSDAMYTMAFNVCAKLGNDRAIKIGNKLLDELSDNRKSSTANLTSALHMLMKFGNIQNAERVFELIQKKDVIAYGAMIKGYVDNEMFEKALDLFEHMNCELNNDMYTKAFRYVDNEMFEKALDLFEEMSLVKNDVIYTTAFSACAKLGNDRAIKIGNKLLDELPDNCKSSTTTLNSALHMLMKFGNIQNAERVFKLIPKKSVITYGAMMKGYVDNEMFEKALDLFEEMSLVKNDALYTTAFNVCAKLGNDRAMKIGNKLLDELPDNSKSDTTILTSAIHMLMKFGNTHNAERVFELIQKKDVITYGAMLKGYVDNEMFEKALDLFEQMNLETNDAICTIMFNVCAKLGNDRAIKIGNKLLDELSENHKSSTANLTSAMHMLMKFGDIQNAERVFKIIEKKDLITYGALMNGYNMNDQSDKCFKVFEEMKHHNIVPDESTWTILIGTYSQIAMIRQCEYLVNQIPPHILNKQQIQNALIDMWGKCGAVERAKQIFNTVSEPDTVTYGSMINALGLNGMGCEALNIYKQMPHNLRTEIAEISVLNACSHSGLLREAQAIFNEISVKTEKITGAMIDCYSRMFLFDEAEKLIDDYEKTKSPSFTMYMSLLSGARNNRDTILSEKIFNRMLSLFPDEKDNLMSGVILVSNTYSSLGEDEQAHDFRSHHQKKLGTRVKVGLSWTEVNGEVTGFSAYDRFHPSSLKIQTELSRIAKELIENGHQFNSSCITRRLNEGETVESVLMGHSEKIAIAFNFIQEPIPEFIQIRKNLRVCFDCHAATKLIAKIRQRDIIIRDANRIHHFQRSGQCSCQDHF</sequence>
<dbReference type="PROSITE" id="PS51375">
    <property type="entry name" value="PPR"/>
    <property type="match status" value="5"/>
</dbReference>
<dbReference type="Gene3D" id="1.25.40.10">
    <property type="entry name" value="Tetratricopeptide repeat domain"/>
    <property type="match status" value="6"/>
</dbReference>
<dbReference type="PANTHER" id="PTHR24015:SF1903">
    <property type="entry name" value="OS05G0305300 PROTEIN"/>
    <property type="match status" value="1"/>
</dbReference>
<evidence type="ECO:0000256" key="2">
    <source>
        <dbReference type="PROSITE-ProRule" id="PRU00708"/>
    </source>
</evidence>
<dbReference type="PANTHER" id="PTHR24015">
    <property type="entry name" value="OS07G0578800 PROTEIN-RELATED"/>
    <property type="match status" value="1"/>
</dbReference>
<dbReference type="InterPro" id="IPR011990">
    <property type="entry name" value="TPR-like_helical_dom_sf"/>
</dbReference>
<dbReference type="GO" id="GO:0008270">
    <property type="term" value="F:zinc ion binding"/>
    <property type="evidence" value="ECO:0007669"/>
    <property type="project" value="InterPro"/>
</dbReference>
<dbReference type="FunFam" id="1.25.40.10:FF:000158">
    <property type="entry name" value="pentatricopeptide repeat-containing protein At2g33680"/>
    <property type="match status" value="1"/>
</dbReference>
<comment type="caution">
    <text evidence="4">The sequence shown here is derived from an EMBL/GenBank/DDBJ whole genome shotgun (WGS) entry which is preliminary data.</text>
</comment>
<dbReference type="InterPro" id="IPR046960">
    <property type="entry name" value="PPR_At4g14850-like_plant"/>
</dbReference>
<dbReference type="Pfam" id="PF13041">
    <property type="entry name" value="PPR_2"/>
    <property type="match status" value="1"/>
</dbReference>
<feature type="domain" description="DYW" evidence="3">
    <location>
        <begin position="946"/>
        <end position="1039"/>
    </location>
</feature>
<evidence type="ECO:0000313" key="4">
    <source>
        <dbReference type="EMBL" id="CAF2097988.1"/>
    </source>
</evidence>
<dbReference type="InterPro" id="IPR032867">
    <property type="entry name" value="DYW_dom"/>
</dbReference>
<feature type="repeat" description="PPR" evidence="2">
    <location>
        <begin position="300"/>
        <end position="330"/>
    </location>
</feature>
<organism evidence="4 5">
    <name type="scientific">Rotaria magnacalcarata</name>
    <dbReference type="NCBI Taxonomy" id="392030"/>
    <lineage>
        <taxon>Eukaryota</taxon>
        <taxon>Metazoa</taxon>
        <taxon>Spiralia</taxon>
        <taxon>Gnathifera</taxon>
        <taxon>Rotifera</taxon>
        <taxon>Eurotatoria</taxon>
        <taxon>Bdelloidea</taxon>
        <taxon>Philodinida</taxon>
        <taxon>Philodinidae</taxon>
        <taxon>Rotaria</taxon>
    </lineage>
</organism>
<feature type="repeat" description="PPR" evidence="2">
    <location>
        <begin position="631"/>
        <end position="665"/>
    </location>
</feature>
<proteinExistence type="predicted"/>
<reference evidence="4" key="1">
    <citation type="submission" date="2021-02" db="EMBL/GenBank/DDBJ databases">
        <authorList>
            <person name="Nowell W R."/>
        </authorList>
    </citation>
    <scope>NUCLEOTIDE SEQUENCE</scope>
</reference>
<dbReference type="Pfam" id="PF14432">
    <property type="entry name" value="DYW_deaminase"/>
    <property type="match status" value="1"/>
</dbReference>
<dbReference type="Pfam" id="PF01535">
    <property type="entry name" value="PPR"/>
    <property type="match status" value="9"/>
</dbReference>
<dbReference type="GO" id="GO:0009451">
    <property type="term" value="P:RNA modification"/>
    <property type="evidence" value="ECO:0007669"/>
    <property type="project" value="InterPro"/>
</dbReference>
<dbReference type="GO" id="GO:0003723">
    <property type="term" value="F:RNA binding"/>
    <property type="evidence" value="ECO:0007669"/>
    <property type="project" value="InterPro"/>
</dbReference>
<evidence type="ECO:0000313" key="5">
    <source>
        <dbReference type="Proteomes" id="UP000663856"/>
    </source>
</evidence>
<feature type="repeat" description="PPR" evidence="2">
    <location>
        <begin position="731"/>
        <end position="761"/>
    </location>
</feature>
<dbReference type="GO" id="GO:0048731">
    <property type="term" value="P:system development"/>
    <property type="evidence" value="ECO:0007669"/>
    <property type="project" value="UniProtKB-ARBA"/>
</dbReference>
<dbReference type="AlphaFoldDB" id="A0A816TPR4"/>
<evidence type="ECO:0000259" key="3">
    <source>
        <dbReference type="Pfam" id="PF14432"/>
    </source>
</evidence>
<dbReference type="NCBIfam" id="TIGR00756">
    <property type="entry name" value="PPR"/>
    <property type="match status" value="5"/>
</dbReference>
<dbReference type="EMBL" id="CAJNRF010008114">
    <property type="protein sequence ID" value="CAF2097988.1"/>
    <property type="molecule type" value="Genomic_DNA"/>
</dbReference>
<name>A0A816TPR4_9BILA</name>
<evidence type="ECO:0000256" key="1">
    <source>
        <dbReference type="ARBA" id="ARBA00022737"/>
    </source>
</evidence>
<feature type="repeat" description="PPR" evidence="2">
    <location>
        <begin position="531"/>
        <end position="561"/>
    </location>
</feature>
<protein>
    <recommendedName>
        <fullName evidence="3">DYW domain-containing protein</fullName>
    </recommendedName>
</protein>
<keyword evidence="1" id="KW-0677">Repeat</keyword>
<dbReference type="InterPro" id="IPR002885">
    <property type="entry name" value="PPR_rpt"/>
</dbReference>